<dbReference type="GO" id="GO:0000160">
    <property type="term" value="P:phosphorelay signal transduction system"/>
    <property type="evidence" value="ECO:0007669"/>
    <property type="project" value="InterPro"/>
</dbReference>
<accession>D1AMP4</accession>
<evidence type="ECO:0000256" key="1">
    <source>
        <dbReference type="PROSITE-ProRule" id="PRU00169"/>
    </source>
</evidence>
<dbReference type="InterPro" id="IPR052048">
    <property type="entry name" value="ST_Response_Regulator"/>
</dbReference>
<dbReference type="KEGG" id="str:Sterm_2773"/>
<dbReference type="SUPFAM" id="SSF52172">
    <property type="entry name" value="CheY-like"/>
    <property type="match status" value="1"/>
</dbReference>
<dbReference type="RefSeq" id="WP_012862212.1">
    <property type="nucleotide sequence ID" value="NC_013517.1"/>
</dbReference>
<dbReference type="SMART" id="SM00448">
    <property type="entry name" value="REC"/>
    <property type="match status" value="1"/>
</dbReference>
<dbReference type="PROSITE" id="PS50110">
    <property type="entry name" value="RESPONSE_REGULATORY"/>
    <property type="match status" value="1"/>
</dbReference>
<dbReference type="InterPro" id="IPR011006">
    <property type="entry name" value="CheY-like_superfamily"/>
</dbReference>
<dbReference type="EMBL" id="CP001739">
    <property type="protein sequence ID" value="ACZ09618.1"/>
    <property type="molecule type" value="Genomic_DNA"/>
</dbReference>
<proteinExistence type="predicted"/>
<dbReference type="Gene3D" id="3.40.50.2300">
    <property type="match status" value="1"/>
</dbReference>
<dbReference type="PANTHER" id="PTHR43228">
    <property type="entry name" value="TWO-COMPONENT RESPONSE REGULATOR"/>
    <property type="match status" value="1"/>
</dbReference>
<dbReference type="PANTHER" id="PTHR43228:SF1">
    <property type="entry name" value="TWO-COMPONENT RESPONSE REGULATOR ARR22"/>
    <property type="match status" value="1"/>
</dbReference>
<keyword evidence="1" id="KW-0597">Phosphoprotein</keyword>
<reference evidence="4" key="1">
    <citation type="submission" date="2009-09" db="EMBL/GenBank/DDBJ databases">
        <title>The complete chromosome of Sebaldella termitidis ATCC 33386.</title>
        <authorList>
            <consortium name="US DOE Joint Genome Institute (JGI-PGF)"/>
            <person name="Lucas S."/>
            <person name="Copeland A."/>
            <person name="Lapidus A."/>
            <person name="Glavina del Rio T."/>
            <person name="Dalin E."/>
            <person name="Tice H."/>
            <person name="Bruce D."/>
            <person name="Goodwin L."/>
            <person name="Pitluck S."/>
            <person name="Kyrpides N."/>
            <person name="Mavromatis K."/>
            <person name="Ivanova N."/>
            <person name="Mikhailova N."/>
            <person name="Sims D."/>
            <person name="Meincke L."/>
            <person name="Brettin T."/>
            <person name="Detter J.C."/>
            <person name="Han C."/>
            <person name="Larimer F."/>
            <person name="Land M."/>
            <person name="Hauser L."/>
            <person name="Markowitz V."/>
            <person name="Cheng J.F."/>
            <person name="Hugenholtz P."/>
            <person name="Woyke T."/>
            <person name="Wu D."/>
            <person name="Eisen J.A."/>
        </authorList>
    </citation>
    <scope>NUCLEOTIDE SEQUENCE [LARGE SCALE GENOMIC DNA]</scope>
    <source>
        <strain evidence="4">ATCC 33386 / NCTC 11300</strain>
    </source>
</reference>
<dbReference type="AlphaFoldDB" id="D1AMP4"/>
<reference evidence="3 4" key="2">
    <citation type="journal article" date="2010" name="Stand. Genomic Sci.">
        <title>Complete genome sequence of Sebaldella termitidis type strain (NCTC 11300).</title>
        <authorList>
            <person name="Harmon-Smith M."/>
            <person name="Celia L."/>
            <person name="Chertkov O."/>
            <person name="Lapidus A."/>
            <person name="Copeland A."/>
            <person name="Glavina Del Rio T."/>
            <person name="Nolan M."/>
            <person name="Lucas S."/>
            <person name="Tice H."/>
            <person name="Cheng J.F."/>
            <person name="Han C."/>
            <person name="Detter J.C."/>
            <person name="Bruce D."/>
            <person name="Goodwin L."/>
            <person name="Pitluck S."/>
            <person name="Pati A."/>
            <person name="Liolios K."/>
            <person name="Ivanova N."/>
            <person name="Mavromatis K."/>
            <person name="Mikhailova N."/>
            <person name="Chen A."/>
            <person name="Palaniappan K."/>
            <person name="Land M."/>
            <person name="Hauser L."/>
            <person name="Chang Y.J."/>
            <person name="Jeffries C.D."/>
            <person name="Brettin T."/>
            <person name="Goker M."/>
            <person name="Beck B."/>
            <person name="Bristow J."/>
            <person name="Eisen J.A."/>
            <person name="Markowitz V."/>
            <person name="Hugenholtz P."/>
            <person name="Kyrpides N.C."/>
            <person name="Klenk H.P."/>
            <person name="Chen F."/>
        </authorList>
    </citation>
    <scope>NUCLEOTIDE SEQUENCE [LARGE SCALE GENOMIC DNA]</scope>
    <source>
        <strain evidence="4">ATCC 33386 / NCTC 11300</strain>
    </source>
</reference>
<feature type="domain" description="Response regulatory" evidence="2">
    <location>
        <begin position="4"/>
        <end position="119"/>
    </location>
</feature>
<dbReference type="Proteomes" id="UP000000845">
    <property type="component" value="Chromosome"/>
</dbReference>
<gene>
    <name evidence="3" type="ordered locus">Sterm_2773</name>
</gene>
<dbReference type="eggNOG" id="COG0745">
    <property type="taxonomic scope" value="Bacteria"/>
</dbReference>
<protein>
    <submittedName>
        <fullName evidence="3">Response regulator receiver protein</fullName>
    </submittedName>
</protein>
<feature type="modified residue" description="4-aspartylphosphate" evidence="1">
    <location>
        <position position="53"/>
    </location>
</feature>
<dbReference type="STRING" id="526218.Sterm_2773"/>
<evidence type="ECO:0000259" key="2">
    <source>
        <dbReference type="PROSITE" id="PS50110"/>
    </source>
</evidence>
<sequence>MAKKALVVDDTPYIRADIREILERNGFEVTEAENGAEAVELYKEGRPDLVTMDINMPKIHGLRATQMITNFDPNANIIICSTMVALSNYVKLGKEAGAKAFLSKPFSEGELLKEIKRLNI</sequence>
<dbReference type="HOGENOM" id="CLU_000445_69_15_0"/>
<evidence type="ECO:0000313" key="4">
    <source>
        <dbReference type="Proteomes" id="UP000000845"/>
    </source>
</evidence>
<dbReference type="InterPro" id="IPR001789">
    <property type="entry name" value="Sig_transdc_resp-reg_receiver"/>
</dbReference>
<dbReference type="Pfam" id="PF00072">
    <property type="entry name" value="Response_reg"/>
    <property type="match status" value="1"/>
</dbReference>
<name>D1AMP4_SEBTE</name>
<keyword evidence="4" id="KW-1185">Reference proteome</keyword>
<evidence type="ECO:0000313" key="3">
    <source>
        <dbReference type="EMBL" id="ACZ09618.1"/>
    </source>
</evidence>
<organism evidence="3 4">
    <name type="scientific">Sebaldella termitidis (strain ATCC 33386 / NCTC 11300)</name>
    <dbReference type="NCBI Taxonomy" id="526218"/>
    <lineage>
        <taxon>Bacteria</taxon>
        <taxon>Fusobacteriati</taxon>
        <taxon>Fusobacteriota</taxon>
        <taxon>Fusobacteriia</taxon>
        <taxon>Fusobacteriales</taxon>
        <taxon>Leptotrichiaceae</taxon>
        <taxon>Sebaldella</taxon>
    </lineage>
</organism>